<accession>A0ABD1U0B5</accession>
<sequence>MIRDLLRAVQDLTRQSQDPSPLPPTQSSTPIVVNHTPMIEQFRRHKLPTFDGSSGPLVADEWLHKLERIFRLLTVLMCRKLNAQNLCSSVMPVTGGNLCPALGVMRSRML</sequence>
<proteinExistence type="predicted"/>
<comment type="caution">
    <text evidence="1">The sequence shown here is derived from an EMBL/GenBank/DDBJ whole genome shotgun (WGS) entry which is preliminary data.</text>
</comment>
<evidence type="ECO:0000313" key="1">
    <source>
        <dbReference type="EMBL" id="KAL2518419.1"/>
    </source>
</evidence>
<keyword evidence="2" id="KW-1185">Reference proteome</keyword>
<protein>
    <submittedName>
        <fullName evidence="1">Uncharacterized protein</fullName>
    </submittedName>
</protein>
<organism evidence="1 2">
    <name type="scientific">Abeliophyllum distichum</name>
    <dbReference type="NCBI Taxonomy" id="126358"/>
    <lineage>
        <taxon>Eukaryota</taxon>
        <taxon>Viridiplantae</taxon>
        <taxon>Streptophyta</taxon>
        <taxon>Embryophyta</taxon>
        <taxon>Tracheophyta</taxon>
        <taxon>Spermatophyta</taxon>
        <taxon>Magnoliopsida</taxon>
        <taxon>eudicotyledons</taxon>
        <taxon>Gunneridae</taxon>
        <taxon>Pentapetalae</taxon>
        <taxon>asterids</taxon>
        <taxon>lamiids</taxon>
        <taxon>Lamiales</taxon>
        <taxon>Oleaceae</taxon>
        <taxon>Forsythieae</taxon>
        <taxon>Abeliophyllum</taxon>
    </lineage>
</organism>
<reference evidence="2" key="1">
    <citation type="submission" date="2024-07" db="EMBL/GenBank/DDBJ databases">
        <title>Two chromosome-level genome assemblies of Korean endemic species Abeliophyllum distichum and Forsythia ovata (Oleaceae).</title>
        <authorList>
            <person name="Jang H."/>
        </authorList>
    </citation>
    <scope>NUCLEOTIDE SEQUENCE [LARGE SCALE GENOMIC DNA]</scope>
</reference>
<dbReference type="Proteomes" id="UP001604336">
    <property type="component" value="Unassembled WGS sequence"/>
</dbReference>
<gene>
    <name evidence="1" type="ORF">Adt_14666</name>
</gene>
<evidence type="ECO:0000313" key="2">
    <source>
        <dbReference type="Proteomes" id="UP001604336"/>
    </source>
</evidence>
<dbReference type="EMBL" id="JBFOLK010000004">
    <property type="protein sequence ID" value="KAL2518419.1"/>
    <property type="molecule type" value="Genomic_DNA"/>
</dbReference>
<dbReference type="AlphaFoldDB" id="A0ABD1U0B5"/>
<name>A0ABD1U0B5_9LAMI</name>